<evidence type="ECO:0000313" key="3">
    <source>
        <dbReference type="Proteomes" id="UP001446871"/>
    </source>
</evidence>
<name>A0ABR1VAY7_9PEZI</name>
<dbReference type="InterPro" id="IPR001810">
    <property type="entry name" value="F-box_dom"/>
</dbReference>
<organism evidence="2 3">
    <name type="scientific">Apiospora saccharicola</name>
    <dbReference type="NCBI Taxonomy" id="335842"/>
    <lineage>
        <taxon>Eukaryota</taxon>
        <taxon>Fungi</taxon>
        <taxon>Dikarya</taxon>
        <taxon>Ascomycota</taxon>
        <taxon>Pezizomycotina</taxon>
        <taxon>Sordariomycetes</taxon>
        <taxon>Xylariomycetidae</taxon>
        <taxon>Amphisphaeriales</taxon>
        <taxon>Apiosporaceae</taxon>
        <taxon>Apiospora</taxon>
    </lineage>
</organism>
<accession>A0ABR1VAY7</accession>
<reference evidence="2 3" key="1">
    <citation type="submission" date="2023-01" db="EMBL/GenBank/DDBJ databases">
        <title>Analysis of 21 Apiospora genomes using comparative genomics revels a genus with tremendous synthesis potential of carbohydrate active enzymes and secondary metabolites.</title>
        <authorList>
            <person name="Sorensen T."/>
        </authorList>
    </citation>
    <scope>NUCLEOTIDE SEQUENCE [LARGE SCALE GENOMIC DNA]</scope>
    <source>
        <strain evidence="2 3">CBS 83171</strain>
    </source>
</reference>
<keyword evidence="3" id="KW-1185">Reference proteome</keyword>
<gene>
    <name evidence="2" type="ORF">PG996_007483</name>
</gene>
<dbReference type="SUPFAM" id="SSF81383">
    <property type="entry name" value="F-box domain"/>
    <property type="match status" value="1"/>
</dbReference>
<dbReference type="EMBL" id="JAQQWM010000004">
    <property type="protein sequence ID" value="KAK8068371.1"/>
    <property type="molecule type" value="Genomic_DNA"/>
</dbReference>
<sequence>MADLGALEVLPVELQLMVLDMANVQSVCRFSQVNRRAHALVGDLSVSLAKVRAHLPSRIPRFLDGCRPTLILPLTLVGLALRSVLPRAMSGRTASWPLPCATARVSPGSAPVPLTAHVVVNVSTGASRPYPSRSLTPKWRNAFTR</sequence>
<feature type="domain" description="F-box" evidence="1">
    <location>
        <begin position="10"/>
        <end position="45"/>
    </location>
</feature>
<dbReference type="Proteomes" id="UP001446871">
    <property type="component" value="Unassembled WGS sequence"/>
</dbReference>
<protein>
    <recommendedName>
        <fullName evidence="1">F-box domain-containing protein</fullName>
    </recommendedName>
</protein>
<dbReference type="Pfam" id="PF00646">
    <property type="entry name" value="F-box"/>
    <property type="match status" value="1"/>
</dbReference>
<dbReference type="InterPro" id="IPR036047">
    <property type="entry name" value="F-box-like_dom_sf"/>
</dbReference>
<evidence type="ECO:0000259" key="1">
    <source>
        <dbReference type="Pfam" id="PF00646"/>
    </source>
</evidence>
<comment type="caution">
    <text evidence="2">The sequence shown here is derived from an EMBL/GenBank/DDBJ whole genome shotgun (WGS) entry which is preliminary data.</text>
</comment>
<evidence type="ECO:0000313" key="2">
    <source>
        <dbReference type="EMBL" id="KAK8068371.1"/>
    </source>
</evidence>
<proteinExistence type="predicted"/>